<protein>
    <submittedName>
        <fullName evidence="1">Uncharacterized protein</fullName>
    </submittedName>
</protein>
<dbReference type="Proteomes" id="UP000321291">
    <property type="component" value="Chromosome"/>
</dbReference>
<evidence type="ECO:0000313" key="1">
    <source>
        <dbReference type="EMBL" id="QEC71093.1"/>
    </source>
</evidence>
<dbReference type="KEGG" id="agi:FSB73_04740"/>
<dbReference type="AlphaFoldDB" id="A0A5B8VIU0"/>
<dbReference type="RefSeq" id="WP_146780351.1">
    <property type="nucleotide sequence ID" value="NZ_CP042434.1"/>
</dbReference>
<organism evidence="1 2">
    <name type="scientific">Arachidicoccus ginsenosidivorans</name>
    <dbReference type="NCBI Taxonomy" id="496057"/>
    <lineage>
        <taxon>Bacteria</taxon>
        <taxon>Pseudomonadati</taxon>
        <taxon>Bacteroidota</taxon>
        <taxon>Chitinophagia</taxon>
        <taxon>Chitinophagales</taxon>
        <taxon>Chitinophagaceae</taxon>
        <taxon>Arachidicoccus</taxon>
    </lineage>
</organism>
<accession>A0A5B8VIU0</accession>
<dbReference type="EMBL" id="CP042434">
    <property type="protein sequence ID" value="QEC71093.1"/>
    <property type="molecule type" value="Genomic_DNA"/>
</dbReference>
<dbReference type="PROSITE" id="PS51257">
    <property type="entry name" value="PROKAR_LIPOPROTEIN"/>
    <property type="match status" value="1"/>
</dbReference>
<proteinExistence type="predicted"/>
<name>A0A5B8VIU0_9BACT</name>
<reference evidence="1 2" key="1">
    <citation type="journal article" date="2017" name="Int. J. Syst. Evol. Microbiol.">
        <title>Arachidicoccus ginsenosidivorans sp. nov., with ginsenoside-converting activity isolated from ginseng cultivating soil.</title>
        <authorList>
            <person name="Siddiqi M.Z."/>
            <person name="Aslam Z."/>
            <person name="Im W.T."/>
        </authorList>
    </citation>
    <scope>NUCLEOTIDE SEQUENCE [LARGE SCALE GENOMIC DNA]</scope>
    <source>
        <strain evidence="1 2">Gsoil 809</strain>
    </source>
</reference>
<evidence type="ECO:0000313" key="2">
    <source>
        <dbReference type="Proteomes" id="UP000321291"/>
    </source>
</evidence>
<sequence>MKTLFIGLVALAMMTGCSKEDKTPEKSQDYATLIQGNWEITGETVTVYDADNQVIKTEPVEEGIGIKWTLQDGKITSREGDGEGDESGEVHSGTYVLNTKVNPPTIQISENDGDEPDMTLLNITTLNNTNMVLEQLEDISGLPDTDELQGADHAVIKITLIRD</sequence>
<gene>
    <name evidence="1" type="ORF">FSB73_04740</name>
</gene>
<keyword evidence="2" id="KW-1185">Reference proteome</keyword>